<dbReference type="AlphaFoldDB" id="A0A2S5B687"/>
<evidence type="ECO:0000313" key="2">
    <source>
        <dbReference type="EMBL" id="POY72255.1"/>
    </source>
</evidence>
<dbReference type="EMBL" id="PJQD01000055">
    <property type="protein sequence ID" value="POY72255.1"/>
    <property type="molecule type" value="Genomic_DNA"/>
</dbReference>
<dbReference type="Gene3D" id="3.80.10.10">
    <property type="entry name" value="Ribonuclease Inhibitor"/>
    <property type="match status" value="1"/>
</dbReference>
<dbReference type="InterPro" id="IPR001810">
    <property type="entry name" value="F-box_dom"/>
</dbReference>
<accession>A0A2S5B687</accession>
<comment type="caution">
    <text evidence="2">The sequence shown here is derived from an EMBL/GenBank/DDBJ whole genome shotgun (WGS) entry which is preliminary data.</text>
</comment>
<dbReference type="SUPFAM" id="SSF81383">
    <property type="entry name" value="F-box domain"/>
    <property type="match status" value="1"/>
</dbReference>
<evidence type="ECO:0000259" key="1">
    <source>
        <dbReference type="PROSITE" id="PS50181"/>
    </source>
</evidence>
<dbReference type="PROSITE" id="PS50181">
    <property type="entry name" value="FBOX"/>
    <property type="match status" value="1"/>
</dbReference>
<sequence length="448" mass="50558">MTPSDDWIASSRPVASHRSLVGTALDRFQPLQMTSLDMLTLEANAPPLPASSRTSLLSLPDELIEHIVSFLSTPCFNGIDNAHDRTRLGAVCRRLRRILLPLQWQALHVSSVCPRFGLFSNAMDRHGAQVKALRVSLFARTPQEAPNRALEHSVDSMTAWLATCTDLVDFRLYMGDSGDEVTGTLDEPYGRFLQAFCRIGKQLMRLDMSLHCNLSTPFLGSAIQNVLRHTPHLRRLQYCSVGTDFMPGMTPLHLADLQHLTELEIDYPLYDLLPSTHMPALQGFKAIQVDYHDLQLLARWFGRSLRWLEVLHLTTWHTPEATAPLLFPALTKFVIGAHAPNRPFSTFFHLSTPFKTINHSTLQRIVVEEPDVDYLDVVKSTVDSSAEPVSPHALLALFELVCHIRLRHMRSWASTRGIEVVAPWYKEELGSNEMAEEFSGYELAMDAW</sequence>
<organism evidence="2 3">
    <name type="scientific">Rhodotorula taiwanensis</name>
    <dbReference type="NCBI Taxonomy" id="741276"/>
    <lineage>
        <taxon>Eukaryota</taxon>
        <taxon>Fungi</taxon>
        <taxon>Dikarya</taxon>
        <taxon>Basidiomycota</taxon>
        <taxon>Pucciniomycotina</taxon>
        <taxon>Microbotryomycetes</taxon>
        <taxon>Sporidiobolales</taxon>
        <taxon>Sporidiobolaceae</taxon>
        <taxon>Rhodotorula</taxon>
    </lineage>
</organism>
<dbReference type="InterPro" id="IPR036047">
    <property type="entry name" value="F-box-like_dom_sf"/>
</dbReference>
<feature type="domain" description="F-box" evidence="1">
    <location>
        <begin position="53"/>
        <end position="107"/>
    </location>
</feature>
<dbReference type="Proteomes" id="UP000237144">
    <property type="component" value="Unassembled WGS sequence"/>
</dbReference>
<proteinExistence type="predicted"/>
<name>A0A2S5B687_9BASI</name>
<evidence type="ECO:0000313" key="3">
    <source>
        <dbReference type="Proteomes" id="UP000237144"/>
    </source>
</evidence>
<keyword evidence="3" id="KW-1185">Reference proteome</keyword>
<gene>
    <name evidence="2" type="ORF">BMF94_4763</name>
</gene>
<protein>
    <recommendedName>
        <fullName evidence="1">F-box domain-containing protein</fullName>
    </recommendedName>
</protein>
<reference evidence="2 3" key="1">
    <citation type="journal article" date="2018" name="Front. Microbiol.">
        <title>Prospects for Fungal Bioremediation of Acidic Radioactive Waste Sites: Characterization and Genome Sequence of Rhodotorula taiwanensis MD1149.</title>
        <authorList>
            <person name="Tkavc R."/>
            <person name="Matrosova V.Y."/>
            <person name="Grichenko O.E."/>
            <person name="Gostincar C."/>
            <person name="Volpe R.P."/>
            <person name="Klimenkova P."/>
            <person name="Gaidamakova E.K."/>
            <person name="Zhou C.E."/>
            <person name="Stewart B.J."/>
            <person name="Lyman M.G."/>
            <person name="Malfatti S.A."/>
            <person name="Rubinfeld B."/>
            <person name="Courtot M."/>
            <person name="Singh J."/>
            <person name="Dalgard C.L."/>
            <person name="Hamilton T."/>
            <person name="Frey K.G."/>
            <person name="Gunde-Cimerman N."/>
            <person name="Dugan L."/>
            <person name="Daly M.J."/>
        </authorList>
    </citation>
    <scope>NUCLEOTIDE SEQUENCE [LARGE SCALE GENOMIC DNA]</scope>
    <source>
        <strain evidence="2 3">MD1149</strain>
    </source>
</reference>
<dbReference type="InterPro" id="IPR032675">
    <property type="entry name" value="LRR_dom_sf"/>
</dbReference>